<name>A0A506UEJ6_9HYPH</name>
<dbReference type="EMBL" id="VHLG01000002">
    <property type="protein sequence ID" value="TPW32420.1"/>
    <property type="molecule type" value="Genomic_DNA"/>
</dbReference>
<dbReference type="PANTHER" id="PTHR46521">
    <property type="entry name" value="SUCROSE-PHOSPHATASE 2-RELATED"/>
    <property type="match status" value="1"/>
</dbReference>
<evidence type="ECO:0000256" key="1">
    <source>
        <dbReference type="ARBA" id="ARBA00022801"/>
    </source>
</evidence>
<dbReference type="SUPFAM" id="SSF56784">
    <property type="entry name" value="HAD-like"/>
    <property type="match status" value="1"/>
</dbReference>
<evidence type="ECO:0000259" key="2">
    <source>
        <dbReference type="Pfam" id="PF05116"/>
    </source>
</evidence>
<dbReference type="Gene3D" id="3.90.1070.10">
    <property type="match status" value="1"/>
</dbReference>
<comment type="caution">
    <text evidence="3">The sequence shown here is derived from an EMBL/GenBank/DDBJ whole genome shotgun (WGS) entry which is preliminary data.</text>
</comment>
<organism evidence="3 4">
    <name type="scientific">Martelella alba</name>
    <dbReference type="NCBI Taxonomy" id="2590451"/>
    <lineage>
        <taxon>Bacteria</taxon>
        <taxon>Pseudomonadati</taxon>
        <taxon>Pseudomonadota</taxon>
        <taxon>Alphaproteobacteria</taxon>
        <taxon>Hyphomicrobiales</taxon>
        <taxon>Aurantimonadaceae</taxon>
        <taxon>Martelella</taxon>
    </lineage>
</organism>
<dbReference type="NCBIfam" id="TIGR01484">
    <property type="entry name" value="HAD-SF-IIB"/>
    <property type="match status" value="1"/>
</dbReference>
<dbReference type="OrthoDB" id="7847955at2"/>
<dbReference type="InterPro" id="IPR023214">
    <property type="entry name" value="HAD_sf"/>
</dbReference>
<gene>
    <name evidence="3" type="ORF">FJU08_05330</name>
</gene>
<dbReference type="InterPro" id="IPR006380">
    <property type="entry name" value="SPP-like_dom"/>
</dbReference>
<keyword evidence="1 3" id="KW-0378">Hydrolase</keyword>
<feature type="domain" description="Sucrose phosphatase-like" evidence="2">
    <location>
        <begin position="3"/>
        <end position="243"/>
    </location>
</feature>
<dbReference type="SFLD" id="SFLDG01141">
    <property type="entry name" value="C2.B.1:_Sucrose_Phosphatase_Li"/>
    <property type="match status" value="1"/>
</dbReference>
<evidence type="ECO:0000313" key="4">
    <source>
        <dbReference type="Proteomes" id="UP000318801"/>
    </source>
</evidence>
<proteinExistence type="predicted"/>
<dbReference type="InterPro" id="IPR036412">
    <property type="entry name" value="HAD-like_sf"/>
</dbReference>
<dbReference type="InterPro" id="IPR051518">
    <property type="entry name" value="Sucrose_Phosphatase"/>
</dbReference>
<dbReference type="Gene3D" id="3.40.50.1000">
    <property type="entry name" value="HAD superfamily/HAD-like"/>
    <property type="match status" value="1"/>
</dbReference>
<dbReference type="SFLD" id="SFLDS00003">
    <property type="entry name" value="Haloacid_Dehalogenase"/>
    <property type="match status" value="1"/>
</dbReference>
<dbReference type="RefSeq" id="WP_141147930.1">
    <property type="nucleotide sequence ID" value="NZ_VHLG01000002.1"/>
</dbReference>
<evidence type="ECO:0000313" key="3">
    <source>
        <dbReference type="EMBL" id="TPW32420.1"/>
    </source>
</evidence>
<reference evidence="3 4" key="1">
    <citation type="submission" date="2019-06" db="EMBL/GenBank/DDBJ databases">
        <authorList>
            <person name="Li M."/>
        </authorList>
    </citation>
    <scope>NUCLEOTIDE SEQUENCE [LARGE SCALE GENOMIC DNA]</scope>
    <source>
        <strain evidence="3 4">BGMRC2036</strain>
    </source>
</reference>
<dbReference type="SFLD" id="SFLDG01140">
    <property type="entry name" value="C2.B:_Phosphomannomutase_and_P"/>
    <property type="match status" value="1"/>
</dbReference>
<dbReference type="Pfam" id="PF05116">
    <property type="entry name" value="S6PP"/>
    <property type="match status" value="1"/>
</dbReference>
<sequence length="246" mass="26357">MKPRLFSSDLDGTLVGDPAATARFRTAFEALAPEDRPVLVYNSGRLIDDMLDLIPKAGLPEPDFLIGGVGTMLHGLGDSRIADGFAAQIGAGFDASKIAAIMGEIPDVHRQPERYQHGLKSSWYLKDADSARLHSIERRLKSAGLDIKLVYSSARDLDVLPRAADKGATLAFLAARLGVDMQSVIVAGDTGNDRAMFEMDGVRGIIPANGFDELRALATTEARVYQARAAIADGVIEGLKHFGLPL</sequence>
<protein>
    <submittedName>
        <fullName evidence="3">HAD-IIB family hydrolase</fullName>
    </submittedName>
</protein>
<keyword evidence="4" id="KW-1185">Reference proteome</keyword>
<dbReference type="PANTHER" id="PTHR46521:SF4">
    <property type="entry name" value="SUCROSE-PHOSPHATASE 2-RELATED"/>
    <property type="match status" value="1"/>
</dbReference>
<dbReference type="GO" id="GO:0016791">
    <property type="term" value="F:phosphatase activity"/>
    <property type="evidence" value="ECO:0007669"/>
    <property type="project" value="UniProtKB-ARBA"/>
</dbReference>
<dbReference type="Proteomes" id="UP000318801">
    <property type="component" value="Unassembled WGS sequence"/>
</dbReference>
<accession>A0A506UEJ6</accession>
<dbReference type="InterPro" id="IPR006379">
    <property type="entry name" value="HAD-SF_hydro_IIB"/>
</dbReference>
<dbReference type="AlphaFoldDB" id="A0A506UEJ6"/>